<evidence type="ECO:0000313" key="3">
    <source>
        <dbReference type="EMBL" id="SUZ72447.1"/>
    </source>
</evidence>
<organism evidence="3">
    <name type="scientific">marine metagenome</name>
    <dbReference type="NCBI Taxonomy" id="408172"/>
    <lineage>
        <taxon>unclassified sequences</taxon>
        <taxon>metagenomes</taxon>
        <taxon>ecological metagenomes</taxon>
    </lineage>
</organism>
<keyword evidence="2" id="KW-0560">Oxidoreductase</keyword>
<comment type="similarity">
    <text evidence="1">Belongs to the short-chain dehydrogenases/reductases (SDR) family.</text>
</comment>
<dbReference type="PRINTS" id="PR00080">
    <property type="entry name" value="SDRFAMILY"/>
</dbReference>
<reference evidence="3" key="1">
    <citation type="submission" date="2018-05" db="EMBL/GenBank/DDBJ databases">
        <authorList>
            <person name="Lanie J.A."/>
            <person name="Ng W.-L."/>
            <person name="Kazmierczak K.M."/>
            <person name="Andrzejewski T.M."/>
            <person name="Davidsen T.M."/>
            <person name="Wayne K.J."/>
            <person name="Tettelin H."/>
            <person name="Glass J.I."/>
            <person name="Rusch D."/>
            <person name="Podicherti R."/>
            <person name="Tsui H.-C.T."/>
            <person name="Winkler M.E."/>
        </authorList>
    </citation>
    <scope>NUCLEOTIDE SEQUENCE</scope>
</reference>
<dbReference type="InterPro" id="IPR051122">
    <property type="entry name" value="SDR_DHRS6-like"/>
</dbReference>
<evidence type="ECO:0000256" key="1">
    <source>
        <dbReference type="ARBA" id="ARBA00006484"/>
    </source>
</evidence>
<proteinExistence type="inferred from homology"/>
<dbReference type="Gene3D" id="3.40.50.720">
    <property type="entry name" value="NAD(P)-binding Rossmann-like Domain"/>
    <property type="match status" value="1"/>
</dbReference>
<dbReference type="SUPFAM" id="SSF51735">
    <property type="entry name" value="NAD(P)-binding Rossmann-fold domains"/>
    <property type="match status" value="1"/>
</dbReference>
<dbReference type="PANTHER" id="PTHR43477:SF1">
    <property type="entry name" value="DIHYDROANTICAPSIN 7-DEHYDROGENASE"/>
    <property type="match status" value="1"/>
</dbReference>
<dbReference type="PANTHER" id="PTHR43477">
    <property type="entry name" value="DIHYDROANTICAPSIN 7-DEHYDROGENASE"/>
    <property type="match status" value="1"/>
</dbReference>
<dbReference type="NCBIfam" id="NF005559">
    <property type="entry name" value="PRK07231.1"/>
    <property type="match status" value="1"/>
</dbReference>
<dbReference type="PRINTS" id="PR00081">
    <property type="entry name" value="GDHRDH"/>
</dbReference>
<dbReference type="EMBL" id="UINC01001150">
    <property type="protein sequence ID" value="SUZ72447.1"/>
    <property type="molecule type" value="Genomic_DNA"/>
</dbReference>
<accession>A0A381Q2V6</accession>
<evidence type="ECO:0000256" key="2">
    <source>
        <dbReference type="ARBA" id="ARBA00023002"/>
    </source>
</evidence>
<dbReference type="InterPro" id="IPR002347">
    <property type="entry name" value="SDR_fam"/>
</dbReference>
<sequence length="264" mass="27198">MLLNNKVAIVTGGGSGIGEATSERFAREGAAVVIADLRMRKAEAVAAGINETGGHAIAVEVDVSEPQSVAALIDTTVDRMGRLDVLFSNAGTLRPGTVVELDVDDWDLVMGVNVRSVYLGGKYAIPVMLETGGGSIINTASISGLHGDGGAVSYAASKAAVINLTRAMSTDHAAEGIRVNAICPGTIETPPVQRMMADPAALAANLKAHSIGRLGRPEEIANAAVWLASDESSFVTGEAIVVDGGLRAQSPLGRLADPRPEHLR</sequence>
<dbReference type="AlphaFoldDB" id="A0A381Q2V6"/>
<protein>
    <submittedName>
        <fullName evidence="3">Uncharacterized protein</fullName>
    </submittedName>
</protein>
<dbReference type="FunFam" id="3.40.50.720:FF:000084">
    <property type="entry name" value="Short-chain dehydrogenase reductase"/>
    <property type="match status" value="1"/>
</dbReference>
<name>A0A381Q2V6_9ZZZZ</name>
<dbReference type="InterPro" id="IPR036291">
    <property type="entry name" value="NAD(P)-bd_dom_sf"/>
</dbReference>
<dbReference type="Pfam" id="PF13561">
    <property type="entry name" value="adh_short_C2"/>
    <property type="match status" value="1"/>
</dbReference>
<dbReference type="InterPro" id="IPR020904">
    <property type="entry name" value="Sc_DH/Rdtase_CS"/>
</dbReference>
<dbReference type="GO" id="GO:0016491">
    <property type="term" value="F:oxidoreductase activity"/>
    <property type="evidence" value="ECO:0007669"/>
    <property type="project" value="UniProtKB-KW"/>
</dbReference>
<gene>
    <name evidence="3" type="ORF">METZ01_LOCUS25301</name>
</gene>
<dbReference type="PROSITE" id="PS00061">
    <property type="entry name" value="ADH_SHORT"/>
    <property type="match status" value="1"/>
</dbReference>
<dbReference type="CDD" id="cd05233">
    <property type="entry name" value="SDR_c"/>
    <property type="match status" value="1"/>
</dbReference>